<accession>E6LXQ8</accession>
<sequence>MDNNSINCSNIRELPEPSFLSCLKKEGHVLIYDAKVQCFSIEGNIDDKILQEWALHIRRHYVRDDELTDYVHVYEIDAKKHLREDCIPDIPQIRSGDFAEIIISDLIQFIEGYEVPRYKQHGREDKNKSEHGTDVIAYKVTNGSEANNNDELLAVEVKSRSSSPNLKGAIADAARDSLKDRSRIAMTLAYYANRALAAHDTRTSTELKRFLHASEHPFKETFAIGAVVGIKDAEHSLRDKSASDLSINHGQRVFIIHRTRLMDLIHSIYNRCVS</sequence>
<name>E6LXQ8_9ACTO</name>
<dbReference type="Proteomes" id="UP000005573">
    <property type="component" value="Unassembled WGS sequence"/>
</dbReference>
<dbReference type="HOGENOM" id="CLU_091712_0_0_11"/>
<evidence type="ECO:0000313" key="2">
    <source>
        <dbReference type="EMBL" id="EFU80425.1"/>
    </source>
</evidence>
<dbReference type="InterPro" id="IPR014976">
    <property type="entry name" value="AbpA_HamA_C"/>
</dbReference>
<dbReference type="AlphaFoldDB" id="E6LXQ8"/>
<proteinExistence type="predicted"/>
<reference evidence="2 3" key="1">
    <citation type="submission" date="2010-12" db="EMBL/GenBank/DDBJ databases">
        <authorList>
            <person name="Muzny D."/>
            <person name="Qin X."/>
            <person name="Deng J."/>
            <person name="Jiang H."/>
            <person name="Liu Y."/>
            <person name="Qu J."/>
            <person name="Song X.-Z."/>
            <person name="Zhang L."/>
            <person name="Thornton R."/>
            <person name="Coyle M."/>
            <person name="Francisco L."/>
            <person name="Jackson L."/>
            <person name="Javaid M."/>
            <person name="Korchina V."/>
            <person name="Kovar C."/>
            <person name="Mata R."/>
            <person name="Mathew T."/>
            <person name="Ngo R."/>
            <person name="Nguyen L."/>
            <person name="Nguyen N."/>
            <person name="Okwuonu G."/>
            <person name="Ongeri F."/>
            <person name="Pham C."/>
            <person name="Simmons D."/>
            <person name="Wilczek-Boney K."/>
            <person name="Hale W."/>
            <person name="Jakkamsetti A."/>
            <person name="Pham P."/>
            <person name="Ruth R."/>
            <person name="San Lucas F."/>
            <person name="Warren J."/>
            <person name="Zhang J."/>
            <person name="Zhao Z."/>
            <person name="Zhou C."/>
            <person name="Zhu D."/>
            <person name="Lee S."/>
            <person name="Bess C."/>
            <person name="Blankenburg K."/>
            <person name="Forbes L."/>
            <person name="Fu Q."/>
            <person name="Gubbala S."/>
            <person name="Hirani K."/>
            <person name="Jayaseelan J.C."/>
            <person name="Lara F."/>
            <person name="Munidasa M."/>
            <person name="Palculict T."/>
            <person name="Patil S."/>
            <person name="Pu L.-L."/>
            <person name="Saada N."/>
            <person name="Tang L."/>
            <person name="Weissenberger G."/>
            <person name="Zhu Y."/>
            <person name="Hemphill L."/>
            <person name="Shang Y."/>
            <person name="Youmans B."/>
            <person name="Ayvaz T."/>
            <person name="Ross M."/>
            <person name="Santibanez J."/>
            <person name="Aqrawi P."/>
            <person name="Gross S."/>
            <person name="Joshi V."/>
            <person name="Fowler G."/>
            <person name="Nazareth L."/>
            <person name="Reid J."/>
            <person name="Worley K."/>
            <person name="Petrosino J."/>
            <person name="Highlander S."/>
            <person name="Gibbs R."/>
        </authorList>
    </citation>
    <scope>NUCLEOTIDE SEQUENCE [LARGE SCALE GENOMIC DNA]</scope>
    <source>
        <strain evidence="2 3">ATCC 51333</strain>
    </source>
</reference>
<gene>
    <name evidence="2" type="ORF">HMPREF0388_0645</name>
</gene>
<protein>
    <recommendedName>
        <fullName evidence="1">Anti-bacteriophage protein A/HamA C-terminal domain-containing protein</fullName>
    </recommendedName>
</protein>
<dbReference type="RefSeq" id="WP_004009070.1">
    <property type="nucleotide sequence ID" value="NZ_GL622340.1"/>
</dbReference>
<organism evidence="2 3">
    <name type="scientific">Mobiluncus curtisii ATCC 51333</name>
    <dbReference type="NCBI Taxonomy" id="887326"/>
    <lineage>
        <taxon>Bacteria</taxon>
        <taxon>Bacillati</taxon>
        <taxon>Actinomycetota</taxon>
        <taxon>Actinomycetes</taxon>
        <taxon>Actinomycetales</taxon>
        <taxon>Actinomycetaceae</taxon>
        <taxon>Mobiluncus</taxon>
    </lineage>
</organism>
<dbReference type="EMBL" id="AEPY01000004">
    <property type="protein sequence ID" value="EFU80425.1"/>
    <property type="molecule type" value="Genomic_DNA"/>
</dbReference>
<comment type="caution">
    <text evidence="2">The sequence shown here is derived from an EMBL/GenBank/DDBJ whole genome shotgun (WGS) entry which is preliminary data.</text>
</comment>
<evidence type="ECO:0000259" key="1">
    <source>
        <dbReference type="Pfam" id="PF08878"/>
    </source>
</evidence>
<feature type="domain" description="Anti-bacteriophage protein A/HamA C-terminal" evidence="1">
    <location>
        <begin position="30"/>
        <end position="271"/>
    </location>
</feature>
<evidence type="ECO:0000313" key="3">
    <source>
        <dbReference type="Proteomes" id="UP000005573"/>
    </source>
</evidence>
<dbReference type="Pfam" id="PF08878">
    <property type="entry name" value="HamA"/>
    <property type="match status" value="1"/>
</dbReference>